<gene>
    <name evidence="1" type="ORF">BHE18_12965</name>
</gene>
<dbReference type="EMBL" id="MINN01000139">
    <property type="protein sequence ID" value="OIU67730.1"/>
    <property type="molecule type" value="Genomic_DNA"/>
</dbReference>
<dbReference type="Proteomes" id="UP000182062">
    <property type="component" value="Unassembled WGS sequence"/>
</dbReference>
<dbReference type="AlphaFoldDB" id="A0A1J6VR43"/>
<sequence length="74" mass="8755">MCSWFEPFSQFNRRTLIKGETVFFTPPAGVFWHMYENGFTLKLFHKHANTKLILLKTGPKENMQEVLFFVNILS</sequence>
<accession>A0A1J6VR43</accession>
<organism evidence="1 2">
    <name type="scientific">Rossellomorea aquimaris</name>
    <dbReference type="NCBI Taxonomy" id="189382"/>
    <lineage>
        <taxon>Bacteria</taxon>
        <taxon>Bacillati</taxon>
        <taxon>Bacillota</taxon>
        <taxon>Bacilli</taxon>
        <taxon>Bacillales</taxon>
        <taxon>Bacillaceae</taxon>
        <taxon>Rossellomorea</taxon>
    </lineage>
</organism>
<name>A0A1J6VR43_9BACI</name>
<comment type="caution">
    <text evidence="1">The sequence shown here is derived from an EMBL/GenBank/DDBJ whole genome shotgun (WGS) entry which is preliminary data.</text>
</comment>
<protein>
    <submittedName>
        <fullName evidence="1">Uncharacterized protein</fullName>
    </submittedName>
</protein>
<keyword evidence="2" id="KW-1185">Reference proteome</keyword>
<reference evidence="1 2" key="1">
    <citation type="submission" date="2016-09" db="EMBL/GenBank/DDBJ databases">
        <title>Bacillus aquimaris SAMM genome sequence reveals colonization and biosurfactant production capacities.</title>
        <authorList>
            <person name="Waghmode S.R."/>
            <person name="Suryavanshi M.V."/>
        </authorList>
    </citation>
    <scope>NUCLEOTIDE SEQUENCE [LARGE SCALE GENOMIC DNA]</scope>
    <source>
        <strain evidence="1 2">SAMM</strain>
    </source>
</reference>
<evidence type="ECO:0000313" key="1">
    <source>
        <dbReference type="EMBL" id="OIU67730.1"/>
    </source>
</evidence>
<evidence type="ECO:0000313" key="2">
    <source>
        <dbReference type="Proteomes" id="UP000182062"/>
    </source>
</evidence>
<proteinExistence type="predicted"/>